<evidence type="ECO:0000313" key="3">
    <source>
        <dbReference type="Proteomes" id="UP000323824"/>
    </source>
</evidence>
<keyword evidence="1" id="KW-0472">Membrane</keyword>
<name>A0A5C1Q9R5_9SPIO</name>
<keyword evidence="3" id="KW-1185">Reference proteome</keyword>
<keyword evidence="1" id="KW-0812">Transmembrane</keyword>
<dbReference type="AlphaFoldDB" id="A0A5C1Q9R5"/>
<organism evidence="2 3">
    <name type="scientific">Thiospirochaeta perfilievii</name>
    <dbReference type="NCBI Taxonomy" id="252967"/>
    <lineage>
        <taxon>Bacteria</taxon>
        <taxon>Pseudomonadati</taxon>
        <taxon>Spirochaetota</taxon>
        <taxon>Spirochaetia</taxon>
        <taxon>Spirochaetales</taxon>
        <taxon>Spirochaetaceae</taxon>
        <taxon>Thiospirochaeta</taxon>
    </lineage>
</organism>
<evidence type="ECO:0000256" key="1">
    <source>
        <dbReference type="SAM" id="Phobius"/>
    </source>
</evidence>
<gene>
    <name evidence="2" type="ORF">EW093_09200</name>
</gene>
<dbReference type="OrthoDB" id="371177at2"/>
<sequence length="194" mass="22491">MKKIHIIIITISIILLIIFVTLRVKSYREKRSKDLIFSKIEQLQQLVTAKQIYREVIYSKETKDFLWIPLANKEFLFALDYTITAGIDINKGYTVTNKSGYKLITLPKAEIFSIDADDTSIKEYFTKQRFSTLNKDDYFLLIQESKQSIIEGESIKRLLYESESSAKELLKNLLEISGEAVEVEFSNSVLRSLN</sequence>
<reference evidence="2 3" key="1">
    <citation type="submission" date="2019-02" db="EMBL/GenBank/DDBJ databases">
        <authorList>
            <person name="Fomenkov A."/>
            <person name="Dubinina G."/>
            <person name="Grabovich M."/>
            <person name="Vincze T."/>
            <person name="Roberts R.J."/>
        </authorList>
    </citation>
    <scope>NUCLEOTIDE SEQUENCE [LARGE SCALE GENOMIC DNA]</scope>
    <source>
        <strain evidence="2 3">P</strain>
    </source>
</reference>
<evidence type="ECO:0000313" key="2">
    <source>
        <dbReference type="EMBL" id="QEN04873.1"/>
    </source>
</evidence>
<dbReference type="RefSeq" id="WP_149568114.1">
    <property type="nucleotide sequence ID" value="NZ_CP035807.1"/>
</dbReference>
<dbReference type="Pfam" id="PF14014">
    <property type="entry name" value="DUF4230"/>
    <property type="match status" value="1"/>
</dbReference>
<keyword evidence="1" id="KW-1133">Transmembrane helix</keyword>
<dbReference type="EMBL" id="CP035807">
    <property type="protein sequence ID" value="QEN04873.1"/>
    <property type="molecule type" value="Genomic_DNA"/>
</dbReference>
<reference evidence="2 3" key="2">
    <citation type="submission" date="2019-09" db="EMBL/GenBank/DDBJ databases">
        <title>Complete Genome Sequence and Methylome Analysis of free living Spirochaetas.</title>
        <authorList>
            <person name="Leshcheva N."/>
            <person name="Mikheeva N."/>
        </authorList>
    </citation>
    <scope>NUCLEOTIDE SEQUENCE [LARGE SCALE GENOMIC DNA]</scope>
    <source>
        <strain evidence="2 3">P</strain>
    </source>
</reference>
<accession>A0A5C1Q9R5</accession>
<dbReference type="Proteomes" id="UP000323824">
    <property type="component" value="Chromosome"/>
</dbReference>
<dbReference type="InterPro" id="IPR025324">
    <property type="entry name" value="DUF4230"/>
</dbReference>
<protein>
    <submittedName>
        <fullName evidence="2">DUF4230 domain-containing protein</fullName>
    </submittedName>
</protein>
<dbReference type="KEGG" id="sper:EW093_09200"/>
<proteinExistence type="predicted"/>
<feature type="transmembrane region" description="Helical" evidence="1">
    <location>
        <begin position="6"/>
        <end position="24"/>
    </location>
</feature>